<evidence type="ECO:0000259" key="10">
    <source>
        <dbReference type="Pfam" id="PF02769"/>
    </source>
</evidence>
<dbReference type="Gene3D" id="1.10.8.750">
    <property type="entry name" value="Phosphoribosylformylglycinamidine synthase, linker domain"/>
    <property type="match status" value="1"/>
</dbReference>
<dbReference type="InterPro" id="IPR010918">
    <property type="entry name" value="PurM-like_C_dom"/>
</dbReference>
<dbReference type="GO" id="GO:0000287">
    <property type="term" value="F:magnesium ion binding"/>
    <property type="evidence" value="ECO:0007669"/>
    <property type="project" value="UniProtKB-UniRule"/>
</dbReference>
<evidence type="ECO:0000256" key="2">
    <source>
        <dbReference type="ARBA" id="ARBA00022598"/>
    </source>
</evidence>
<feature type="binding site" evidence="8">
    <location>
        <position position="792"/>
    </location>
    <ligand>
        <name>substrate</name>
    </ligand>
</feature>
<feature type="binding site" evidence="8">
    <location>
        <position position="325"/>
    </location>
    <ligand>
        <name>Mg(2+)</name>
        <dbReference type="ChEBI" id="CHEBI:18420"/>
        <label>1</label>
    </ligand>
</feature>
<dbReference type="Pfam" id="PF18072">
    <property type="entry name" value="FGAR-AT_linker"/>
    <property type="match status" value="1"/>
</dbReference>
<proteinExistence type="inferred from homology"/>
<comment type="subunit">
    <text evidence="8">Monomer. Part of the FGAM synthase complex composed of 1 PurL, 1 PurQ and 2 PurS subunits.</text>
</comment>
<dbReference type="Gene3D" id="3.30.1330.10">
    <property type="entry name" value="PurM-like, N-terminal domain"/>
    <property type="match status" value="2"/>
</dbReference>
<protein>
    <recommendedName>
        <fullName evidence="8">Phosphoribosylformylglycinamidine synthase subunit PurL</fullName>
        <shortName evidence="8">FGAM synthase</shortName>
        <ecNumber evidence="8">6.3.5.3</ecNumber>
    </recommendedName>
    <alternativeName>
        <fullName evidence="8">Formylglycinamide ribonucleotide amidotransferase subunit II</fullName>
        <shortName evidence="8">FGAR amidotransferase II</shortName>
        <shortName evidence="8">FGAR-AT II</shortName>
    </alternativeName>
    <alternativeName>
        <fullName evidence="8">Glutamine amidotransferase PurL</fullName>
    </alternativeName>
    <alternativeName>
        <fullName evidence="8">Phosphoribosylformylglycinamidine synthase subunit II</fullName>
    </alternativeName>
</protein>
<dbReference type="EMBL" id="CP014229">
    <property type="protein sequence ID" value="AMD88716.1"/>
    <property type="molecule type" value="Genomic_DNA"/>
</dbReference>
<feature type="binding site" evidence="8">
    <location>
        <position position="323"/>
    </location>
    <ligand>
        <name>ATP</name>
        <dbReference type="ChEBI" id="CHEBI:30616"/>
    </ligand>
</feature>
<dbReference type="PANTHER" id="PTHR43555:SF1">
    <property type="entry name" value="PHOSPHORIBOSYLFORMYLGLYCINAMIDINE SYNTHASE SUBUNIT PURL"/>
    <property type="match status" value="1"/>
</dbReference>
<dbReference type="InterPro" id="IPR016188">
    <property type="entry name" value="PurM-like_N"/>
</dbReference>
<feature type="binding site" evidence="8">
    <location>
        <position position="745"/>
    </location>
    <ligand>
        <name>ATP</name>
        <dbReference type="ChEBI" id="CHEBI:30616"/>
    </ligand>
</feature>
<dbReference type="STRING" id="44742.AXF13_00475"/>
<feature type="domain" description="PurM-like C-terminal" evidence="10">
    <location>
        <begin position="447"/>
        <end position="596"/>
    </location>
</feature>
<evidence type="ECO:0000256" key="3">
    <source>
        <dbReference type="ARBA" id="ARBA00022723"/>
    </source>
</evidence>
<gene>
    <name evidence="8" type="primary">purL</name>
    <name evidence="12" type="ORF">AXF13_00475</name>
</gene>
<comment type="subcellular location">
    <subcellularLocation>
        <location evidence="8">Cytoplasm</location>
    </subcellularLocation>
</comment>
<dbReference type="Pfam" id="PF00586">
    <property type="entry name" value="AIRS"/>
    <property type="match status" value="2"/>
</dbReference>
<dbReference type="GO" id="GO:0005524">
    <property type="term" value="F:ATP binding"/>
    <property type="evidence" value="ECO:0007669"/>
    <property type="project" value="UniProtKB-UniRule"/>
</dbReference>
<feature type="domain" description="Phosphoribosylformylglycinamidine synthase linker" evidence="11">
    <location>
        <begin position="197"/>
        <end position="257"/>
    </location>
</feature>
<dbReference type="GO" id="GO:0006189">
    <property type="term" value="P:'de novo' IMP biosynthetic process"/>
    <property type="evidence" value="ECO:0007669"/>
    <property type="project" value="UniProtKB-UniRule"/>
</dbReference>
<feature type="active site" description="Proton acceptor" evidence="8">
    <location>
        <position position="327"/>
    </location>
</feature>
<dbReference type="Gene3D" id="3.90.650.10">
    <property type="entry name" value="PurM-like C-terminal domain"/>
    <property type="match status" value="2"/>
</dbReference>
<reference evidence="13" key="1">
    <citation type="submission" date="2016-02" db="EMBL/GenBank/DDBJ databases">
        <authorList>
            <person name="Holder M.E."/>
            <person name="Ajami N.J."/>
            <person name="Petrosino J.F."/>
        </authorList>
    </citation>
    <scope>NUCLEOTIDE SEQUENCE [LARGE SCALE GENOMIC DNA]</scope>
    <source>
        <strain evidence="13">CCUG 45958</strain>
    </source>
</reference>
<keyword evidence="6 8" id="KW-0067">ATP-binding</keyword>
<dbReference type="InterPro" id="IPR041609">
    <property type="entry name" value="PurL_linker"/>
</dbReference>
<evidence type="ECO:0000313" key="12">
    <source>
        <dbReference type="EMBL" id="AMD88716.1"/>
    </source>
</evidence>
<keyword evidence="5 8" id="KW-0658">Purine biosynthesis</keyword>
<dbReference type="HAMAP" id="MF_00420">
    <property type="entry name" value="PurL_2"/>
    <property type="match status" value="1"/>
</dbReference>
<keyword evidence="2 8" id="KW-0436">Ligase</keyword>
<dbReference type="KEGG" id="dfi:AXF13_00475"/>
<feature type="binding site" evidence="8">
    <location>
        <position position="348"/>
    </location>
    <ligand>
        <name>substrate</name>
    </ligand>
</feature>
<feature type="binding site" evidence="8">
    <location>
        <position position="511"/>
    </location>
    <ligand>
        <name>Mg(2+)</name>
        <dbReference type="ChEBI" id="CHEBI:18420"/>
        <label>2</label>
    </ligand>
</feature>
<dbReference type="CDD" id="cd02204">
    <property type="entry name" value="PurL_repeat2"/>
    <property type="match status" value="1"/>
</dbReference>
<dbReference type="RefSeq" id="WP_062251225.1">
    <property type="nucleotide sequence ID" value="NZ_CP014229.1"/>
</dbReference>
<comment type="catalytic activity">
    <reaction evidence="8">
        <text>N(2)-formyl-N(1)-(5-phospho-beta-D-ribosyl)glycinamide + L-glutamine + ATP + H2O = 2-formamido-N(1)-(5-O-phospho-beta-D-ribosyl)acetamidine + L-glutamate + ADP + phosphate + H(+)</text>
        <dbReference type="Rhea" id="RHEA:17129"/>
        <dbReference type="ChEBI" id="CHEBI:15377"/>
        <dbReference type="ChEBI" id="CHEBI:15378"/>
        <dbReference type="ChEBI" id="CHEBI:29985"/>
        <dbReference type="ChEBI" id="CHEBI:30616"/>
        <dbReference type="ChEBI" id="CHEBI:43474"/>
        <dbReference type="ChEBI" id="CHEBI:58359"/>
        <dbReference type="ChEBI" id="CHEBI:147286"/>
        <dbReference type="ChEBI" id="CHEBI:147287"/>
        <dbReference type="ChEBI" id="CHEBI:456216"/>
        <dbReference type="EC" id="6.3.5.3"/>
    </reaction>
</comment>
<dbReference type="InterPro" id="IPR010074">
    <property type="entry name" value="PRibForGlyAmidine_synth_PurL"/>
</dbReference>
<dbReference type="SUPFAM" id="SSF56042">
    <property type="entry name" value="PurM C-terminal domain-like"/>
    <property type="match status" value="2"/>
</dbReference>
<keyword evidence="7 8" id="KW-0460">Magnesium</keyword>
<evidence type="ECO:0000256" key="5">
    <source>
        <dbReference type="ARBA" id="ARBA00022755"/>
    </source>
</evidence>
<keyword evidence="3 8" id="KW-0479">Metal-binding</keyword>
<comment type="similarity">
    <text evidence="8">Belongs to the FGAMS family.</text>
</comment>
<feature type="domain" description="PurM-like N-terminal" evidence="9">
    <location>
        <begin position="687"/>
        <end position="798"/>
    </location>
</feature>
<feature type="binding site" evidence="8">
    <location>
        <position position="789"/>
    </location>
    <ligand>
        <name>ATP</name>
        <dbReference type="ChEBI" id="CHEBI:30616"/>
    </ligand>
</feature>
<feature type="active site" evidence="8">
    <location>
        <position position="253"/>
    </location>
</feature>
<evidence type="ECO:0000256" key="6">
    <source>
        <dbReference type="ARBA" id="ARBA00022840"/>
    </source>
</evidence>
<feature type="domain" description="PurM-like C-terminal" evidence="10">
    <location>
        <begin position="831"/>
        <end position="974"/>
    </location>
</feature>
<dbReference type="PANTHER" id="PTHR43555">
    <property type="entry name" value="PHOSPHORIBOSYLFORMYLGLYCINAMIDINE SYNTHASE SUBUNIT PURL"/>
    <property type="match status" value="1"/>
</dbReference>
<evidence type="ECO:0000259" key="9">
    <source>
        <dbReference type="Pfam" id="PF00586"/>
    </source>
</evidence>
<name>A0A109W3H2_9BACT</name>
<dbReference type="SUPFAM" id="SSF55326">
    <property type="entry name" value="PurM N-terminal domain-like"/>
    <property type="match status" value="2"/>
</dbReference>
<keyword evidence="13" id="KW-1185">Reference proteome</keyword>
<dbReference type="EC" id="6.3.5.3" evidence="8"/>
<dbReference type="CDD" id="cd02203">
    <property type="entry name" value="PurL_repeat1"/>
    <property type="match status" value="1"/>
</dbReference>
<dbReference type="GO" id="GO:0005737">
    <property type="term" value="C:cytoplasm"/>
    <property type="evidence" value="ECO:0007669"/>
    <property type="project" value="UniProtKB-SubCell"/>
</dbReference>
<keyword evidence="4 8" id="KW-0547">Nucleotide-binding</keyword>
<comment type="pathway">
    <text evidence="8">Purine metabolism; IMP biosynthesis via de novo pathway; 5-amino-1-(5-phospho-D-ribosyl)imidazole from N(2)-formyl-N(1)-(5-phospho-D-ribosyl)glycinamide: step 1/2.</text>
</comment>
<dbReference type="GO" id="GO:0004642">
    <property type="term" value="F:phosphoribosylformylglycinamidine synthase activity"/>
    <property type="evidence" value="ECO:0007669"/>
    <property type="project" value="UniProtKB-UniRule"/>
</dbReference>
<comment type="function">
    <text evidence="8">Part of the phosphoribosylformylglycinamidine synthase complex involved in the purines biosynthetic pathway. Catalyzes the ATP-dependent conversion of formylglycinamide ribonucleotide (FGAR) and glutamine to yield formylglycinamidine ribonucleotide (FGAM) and glutamate. The FGAM synthase complex is composed of three subunits. PurQ produces an ammonia molecule by converting glutamine to glutamate. PurL transfers the ammonia molecule to FGAR to form FGAM in an ATP-dependent manner. PurS interacts with PurQ and PurL and is thought to assist in the transfer of the ammonia molecule from PurQ to PurL.</text>
</comment>
<dbReference type="UniPathway" id="UPA00074">
    <property type="reaction ID" value="UER00128"/>
</dbReference>
<evidence type="ECO:0000256" key="4">
    <source>
        <dbReference type="ARBA" id="ARBA00022741"/>
    </source>
</evidence>
<dbReference type="InterPro" id="IPR036676">
    <property type="entry name" value="PurM-like_C_sf"/>
</dbReference>
<sequence>MLYRVETGLHAGLDDTQGRKTAQHLRKALGLSVAQVRQIKVFTVDGLGEAQVRRLLDEGVWHDPILQRASLEPLPLLTPEPDWFVEVGFRPGVTDNEARTARDTAALVLDIPRDSLRVYTAVQYRIRNDPAAPLSREQVEALSRDLLCNTLIQRFRVKSLEEWRAEPGFAPQAAKVTGEANDTVETVPLSRMDDAALQQASRENTWALNLNELHRIRDHFTEAGEAARRKALDLPADPTDVEMEVLAQTWSEHCKHKIFASRIDYTNEETGRREDVDNLYKTCIRDATALLRARMGDNDYCKSVFKDNAGVIAFINGYDACIKVETHNSPSALDPYGGALTGIVGVNRDPMGTGLGAELVCNTDVFCFASPFYDKAIPPRLLHPRRVLEGVREGVEHGGNKSGIPTVNGSLVFDERYLGKPLVYCGTVGIIPTEINGRPGWQKKANVGDIIVMTGGRIGKDGIHGATFSSEELHEGSPATAVQIGDPITQRKMYDFILRARDLGLYTAITDNGAGGLSSSVGEMAEDTDGCVLDIAKAPLKYDGLRPWEILLSEAQERMTLAVPPDKLAEFMNLAARMDVEATALGHFTDSGFFEARYNEKVVASLPMEFMHDGVPQLTLEAVWKAPDMPDIRVNVEGADEGEFLRRMLGRLNICSKEYIIRQYDHEVRGGSVIKPLVGVLRDGPADAGVLRPLLESDAGLVISHGICPKFSDYDTYWMMANAMDEAVRNAVAVGGDPDALAGVDNFCWCDPVWSEKNPDGRYKLAQLVRACKALRQFSLAFGLPCISGKDSMKNDYTGGGERISIPPTVLFSVLGVIRNVTCTQTSDFKREGEHIYLLGGTWREMAGSEAADELGLRGGRVPQVDAAAALARYRALHALMGQRAIAACHDCSDGGLAVALAEMCIGGRLGAEVDLDAVPALEEMSRTELLYSESASRLLVSVKPDLAMLLDALGLWQICRRIGTVTGDGNLTLKSGDSTVLRENVEDLARAFKRTLDW</sequence>
<evidence type="ECO:0000259" key="11">
    <source>
        <dbReference type="Pfam" id="PF18072"/>
    </source>
</evidence>
<evidence type="ECO:0000313" key="13">
    <source>
        <dbReference type="Proteomes" id="UP000069241"/>
    </source>
</evidence>
<dbReference type="Gene3D" id="3.30.1280.10">
    <property type="entry name" value="Phosphoribosylformylglycinamidine synthase subunit PurS"/>
    <property type="match status" value="1"/>
</dbReference>
<comment type="caution">
    <text evidence="8">Lacks conserved residue(s) required for the propagation of feature annotation.</text>
</comment>
<dbReference type="Proteomes" id="UP000069241">
    <property type="component" value="Chromosome"/>
</dbReference>
<feature type="domain" description="PurM-like N-terminal" evidence="9">
    <location>
        <begin position="307"/>
        <end position="431"/>
    </location>
</feature>
<evidence type="ECO:0000256" key="1">
    <source>
        <dbReference type="ARBA" id="ARBA00022490"/>
    </source>
</evidence>
<evidence type="ECO:0000256" key="7">
    <source>
        <dbReference type="ARBA" id="ARBA00022842"/>
    </source>
</evidence>
<dbReference type="InterPro" id="IPR036604">
    <property type="entry name" value="PurS-like_sf"/>
</dbReference>
<keyword evidence="1 8" id="KW-0963">Cytoplasm</keyword>
<feature type="binding site" evidence="8">
    <location>
        <position position="349"/>
    </location>
    <ligand>
        <name>Mg(2+)</name>
        <dbReference type="ChEBI" id="CHEBI:18420"/>
        <label>2</label>
    </ligand>
</feature>
<feature type="binding site" evidence="8">
    <location>
        <position position="483"/>
    </location>
    <ligand>
        <name>substrate</name>
    </ligand>
</feature>
<accession>A0A109W3H2</accession>
<organism evidence="12 13">
    <name type="scientific">Desulfovibrio fairfieldensis</name>
    <dbReference type="NCBI Taxonomy" id="44742"/>
    <lineage>
        <taxon>Bacteria</taxon>
        <taxon>Pseudomonadati</taxon>
        <taxon>Thermodesulfobacteriota</taxon>
        <taxon>Desulfovibrionia</taxon>
        <taxon>Desulfovibrionales</taxon>
        <taxon>Desulfovibrionaceae</taxon>
        <taxon>Desulfovibrio</taxon>
    </lineage>
</organism>
<evidence type="ECO:0000256" key="8">
    <source>
        <dbReference type="HAMAP-Rule" id="MF_00420"/>
    </source>
</evidence>
<dbReference type="InterPro" id="IPR036921">
    <property type="entry name" value="PurM-like_N_sf"/>
</dbReference>
<dbReference type="Pfam" id="PF02769">
    <property type="entry name" value="AIRS_C"/>
    <property type="match status" value="2"/>
</dbReference>
<dbReference type="AlphaFoldDB" id="A0A109W3H2"/>